<evidence type="ECO:0000256" key="1">
    <source>
        <dbReference type="SAM" id="MobiDB-lite"/>
    </source>
</evidence>
<name>A0AB38A2Z4_9LACT</name>
<dbReference type="AlphaFoldDB" id="A0AB38A2Z4"/>
<dbReference type="EMBL" id="FNQH01000008">
    <property type="protein sequence ID" value="SEA85094.1"/>
    <property type="molecule type" value="Genomic_DNA"/>
</dbReference>
<protein>
    <submittedName>
        <fullName evidence="2">Uncharacterized protein</fullName>
    </submittedName>
</protein>
<sequence length="82" mass="9257">MKIPTGGKAHEPLKQIRLDSEADSQSLDERRQKPFIEWHAAFICHTKNAFAPSVHETECQSLGVVYAQGFLALFSWPSFVEP</sequence>
<feature type="compositionally biased region" description="Basic and acidic residues" evidence="1">
    <location>
        <begin position="8"/>
        <end position="20"/>
    </location>
</feature>
<dbReference type="Proteomes" id="UP000199042">
    <property type="component" value="Unassembled WGS sequence"/>
</dbReference>
<evidence type="ECO:0000313" key="3">
    <source>
        <dbReference type="Proteomes" id="UP000199042"/>
    </source>
</evidence>
<reference evidence="2 3" key="1">
    <citation type="submission" date="2016-10" db="EMBL/GenBank/DDBJ databases">
        <authorList>
            <person name="Varghese N."/>
            <person name="Submissions S."/>
        </authorList>
    </citation>
    <scope>NUCLEOTIDE SEQUENCE [LARGE SCALE GENOMIC DNA]</scope>
    <source>
        <strain evidence="2 3">DSM 14526</strain>
    </source>
</reference>
<comment type="caution">
    <text evidence="2">The sequence shown here is derived from an EMBL/GenBank/DDBJ whole genome shotgun (WGS) entry which is preliminary data.</text>
</comment>
<evidence type="ECO:0000313" key="2">
    <source>
        <dbReference type="EMBL" id="SEA85094.1"/>
    </source>
</evidence>
<keyword evidence="3" id="KW-1185">Reference proteome</keyword>
<feature type="region of interest" description="Disordered" evidence="1">
    <location>
        <begin position="1"/>
        <end position="26"/>
    </location>
</feature>
<organism evidence="2 3">
    <name type="scientific">Trichococcus collinsii</name>
    <dbReference type="NCBI Taxonomy" id="157076"/>
    <lineage>
        <taxon>Bacteria</taxon>
        <taxon>Bacillati</taxon>
        <taxon>Bacillota</taxon>
        <taxon>Bacilli</taxon>
        <taxon>Lactobacillales</taxon>
        <taxon>Carnobacteriaceae</taxon>
        <taxon>Trichococcus</taxon>
    </lineage>
</organism>
<proteinExistence type="predicted"/>
<accession>A0AB38A2Z4</accession>
<gene>
    <name evidence="2" type="ORF">SAMN04488525_1089</name>
</gene>